<dbReference type="Pfam" id="PF08021">
    <property type="entry name" value="FAD_binding_9"/>
    <property type="match status" value="1"/>
</dbReference>
<dbReference type="InterPro" id="IPR039261">
    <property type="entry name" value="FNR_nucleotide-bd"/>
</dbReference>
<proteinExistence type="predicted"/>
<dbReference type="PANTHER" id="PTHR30157:SF0">
    <property type="entry name" value="NADPH-DEPENDENT FERRIC-CHELATE REDUCTASE"/>
    <property type="match status" value="1"/>
</dbReference>
<feature type="domain" description="FAD-binding FR-type" evidence="1">
    <location>
        <begin position="8"/>
        <end position="137"/>
    </location>
</feature>
<sequence>MSSPKKPRRQYTFQVVESVWLSPHMVRVVIGGDEFDEFADAAAERHSTDLYIKMLFAKPELGLTPPYDLDALRAELAPDDMPSQRTYTVRSIDRDARTIAIDFVVHGDEGVAGPWAATAAPGDWVCFSGPGGNYTPSPDADEHLFFGDDAALPAIAAAIETLHVDARGLALIEVGSPDDEIPFAAPAGVEVRWLHRDGTPHGSVLVAAVEALAAPTANVDVFAHGERGAMKRLRPLLHKEWGIDRSVLSLSAYWAAGRVEDAFQAEKREPIGQIFDPEPGDAARRA</sequence>
<reference evidence="2" key="1">
    <citation type="journal article" date="2014" name="Int. J. Syst. Evol. Microbiol.">
        <title>Complete genome sequence of Corynebacterium casei LMG S-19264T (=DSM 44701T), isolated from a smear-ripened cheese.</title>
        <authorList>
            <consortium name="US DOE Joint Genome Institute (JGI-PGF)"/>
            <person name="Walter F."/>
            <person name="Albersmeier A."/>
            <person name="Kalinowski J."/>
            <person name="Ruckert C."/>
        </authorList>
    </citation>
    <scope>NUCLEOTIDE SEQUENCE</scope>
    <source>
        <strain evidence="2">CGMCC 1.15152</strain>
    </source>
</reference>
<keyword evidence="3" id="KW-1185">Reference proteome</keyword>
<dbReference type="Gene3D" id="2.40.30.10">
    <property type="entry name" value="Translation factors"/>
    <property type="match status" value="1"/>
</dbReference>
<dbReference type="Gene3D" id="3.40.50.80">
    <property type="entry name" value="Nucleotide-binding domain of ferredoxin-NADP reductase (FNR) module"/>
    <property type="match status" value="1"/>
</dbReference>
<gene>
    <name evidence="2" type="ORF">GCM10010915_22110</name>
</gene>
<accession>A0A917DIN6</accession>
<dbReference type="SUPFAM" id="SSF63380">
    <property type="entry name" value="Riboflavin synthase domain-like"/>
    <property type="match status" value="1"/>
</dbReference>
<organism evidence="2 3">
    <name type="scientific">Microbacterium faecale</name>
    <dbReference type="NCBI Taxonomy" id="1804630"/>
    <lineage>
        <taxon>Bacteria</taxon>
        <taxon>Bacillati</taxon>
        <taxon>Actinomycetota</taxon>
        <taxon>Actinomycetes</taxon>
        <taxon>Micrococcales</taxon>
        <taxon>Microbacteriaceae</taxon>
        <taxon>Microbacterium</taxon>
    </lineage>
</organism>
<dbReference type="GO" id="GO:0016491">
    <property type="term" value="F:oxidoreductase activity"/>
    <property type="evidence" value="ECO:0007669"/>
    <property type="project" value="InterPro"/>
</dbReference>
<dbReference type="InterPro" id="IPR013113">
    <property type="entry name" value="SIP_FAD-bd"/>
</dbReference>
<dbReference type="InterPro" id="IPR017927">
    <property type="entry name" value="FAD-bd_FR_type"/>
</dbReference>
<dbReference type="InterPro" id="IPR039374">
    <property type="entry name" value="SIP_fam"/>
</dbReference>
<name>A0A917DIN6_9MICO</name>
<dbReference type="Pfam" id="PF04954">
    <property type="entry name" value="SIP"/>
    <property type="match status" value="1"/>
</dbReference>
<evidence type="ECO:0000313" key="3">
    <source>
        <dbReference type="Proteomes" id="UP000633205"/>
    </source>
</evidence>
<evidence type="ECO:0000313" key="2">
    <source>
        <dbReference type="EMBL" id="GGD40834.1"/>
    </source>
</evidence>
<dbReference type="CDD" id="cd06193">
    <property type="entry name" value="siderophore_interacting"/>
    <property type="match status" value="1"/>
</dbReference>
<dbReference type="PANTHER" id="PTHR30157">
    <property type="entry name" value="FERRIC REDUCTASE, NADPH-DEPENDENT"/>
    <property type="match status" value="1"/>
</dbReference>
<dbReference type="AlphaFoldDB" id="A0A917DIN6"/>
<dbReference type="PROSITE" id="PS51384">
    <property type="entry name" value="FAD_FR"/>
    <property type="match status" value="1"/>
</dbReference>
<comment type="caution">
    <text evidence="2">The sequence shown here is derived from an EMBL/GenBank/DDBJ whole genome shotgun (WGS) entry which is preliminary data.</text>
</comment>
<dbReference type="RefSeq" id="WP_188712280.1">
    <property type="nucleotide sequence ID" value="NZ_BMHO01000001.1"/>
</dbReference>
<dbReference type="InterPro" id="IPR007037">
    <property type="entry name" value="SIP_rossman_dom"/>
</dbReference>
<dbReference type="Proteomes" id="UP000633205">
    <property type="component" value="Unassembled WGS sequence"/>
</dbReference>
<reference evidence="2" key="2">
    <citation type="submission" date="2020-09" db="EMBL/GenBank/DDBJ databases">
        <authorList>
            <person name="Sun Q."/>
            <person name="Zhou Y."/>
        </authorList>
    </citation>
    <scope>NUCLEOTIDE SEQUENCE</scope>
    <source>
        <strain evidence="2">CGMCC 1.15152</strain>
    </source>
</reference>
<evidence type="ECO:0000259" key="1">
    <source>
        <dbReference type="PROSITE" id="PS51384"/>
    </source>
</evidence>
<dbReference type="EMBL" id="BMHO01000001">
    <property type="protein sequence ID" value="GGD40834.1"/>
    <property type="molecule type" value="Genomic_DNA"/>
</dbReference>
<dbReference type="InterPro" id="IPR017938">
    <property type="entry name" value="Riboflavin_synthase-like_b-brl"/>
</dbReference>
<protein>
    <submittedName>
        <fullName evidence="2">Siderophore-interacting protein</fullName>
    </submittedName>
</protein>